<dbReference type="Proteomes" id="UP001224661">
    <property type="component" value="Unassembled WGS sequence"/>
</dbReference>
<evidence type="ECO:0000313" key="4">
    <source>
        <dbReference type="EMBL" id="MDI3387632.1"/>
    </source>
</evidence>
<feature type="domain" description="Ketoreductase" evidence="3">
    <location>
        <begin position="33"/>
        <end position="177"/>
    </location>
</feature>
<dbReference type="InterPro" id="IPR036291">
    <property type="entry name" value="NAD(P)-bd_dom_sf"/>
</dbReference>
<dbReference type="PANTHER" id="PTHR43296:SF2">
    <property type="entry name" value="PEROXISOMAL 2,4-DIENOYL-COA REDUCTASE [(3E)-ENOYL-COA-PRODUCING]"/>
    <property type="match status" value="1"/>
</dbReference>
<dbReference type="CDD" id="cd05369">
    <property type="entry name" value="TER_DECR_SDR_a"/>
    <property type="match status" value="1"/>
</dbReference>
<keyword evidence="1" id="KW-0521">NADP</keyword>
<dbReference type="RefSeq" id="WP_282513957.1">
    <property type="nucleotide sequence ID" value="NZ_JASCIR010000011.1"/>
</dbReference>
<dbReference type="SMART" id="SM00822">
    <property type="entry name" value="PKS_KR"/>
    <property type="match status" value="1"/>
</dbReference>
<name>A0ABT6RT84_9ACTN</name>
<dbReference type="PRINTS" id="PR00080">
    <property type="entry name" value="SDRFAMILY"/>
</dbReference>
<dbReference type="InterPro" id="IPR002347">
    <property type="entry name" value="SDR_fam"/>
</dbReference>
<dbReference type="Gene3D" id="3.40.50.720">
    <property type="entry name" value="NAD(P)-binding Rossmann-like Domain"/>
    <property type="match status" value="1"/>
</dbReference>
<keyword evidence="5" id="KW-1185">Reference proteome</keyword>
<evidence type="ECO:0000259" key="3">
    <source>
        <dbReference type="SMART" id="SM00822"/>
    </source>
</evidence>
<dbReference type="EMBL" id="JASCIR010000011">
    <property type="protein sequence ID" value="MDI3387632.1"/>
    <property type="molecule type" value="Genomic_DNA"/>
</dbReference>
<dbReference type="PRINTS" id="PR00081">
    <property type="entry name" value="GDHRDH"/>
</dbReference>
<sequence>MSDLNAITDQPTPDAVVSVNSAYVNRGWGFEGRTYLVTGGGSGIGRAISLALAAAGAHVVVAGRTPDKLDETVALIGKSGSGQGLAVPADVRDPAAVDDLVAAAVERFGRIDGLVNNAAGNFVAPGIDLSPNGWRAVVDIVLNGSYYCTRAVARQLRAQGTGGSVLSVIATYAWHGHPGTVHSAAAKAGVLAMTRTLAVELAPYGIRLNCVAPGPTETEGAGAALWGTDEARAGVLATVPAGRFADPAEVADASLFLLSERSSYLTGDCLTVDGGQWLGKQVYGRTAEAPV</sequence>
<evidence type="ECO:0000256" key="2">
    <source>
        <dbReference type="ARBA" id="ARBA00023002"/>
    </source>
</evidence>
<protein>
    <submittedName>
        <fullName evidence="4">SDR family oxidoreductase</fullName>
    </submittedName>
</protein>
<evidence type="ECO:0000313" key="5">
    <source>
        <dbReference type="Proteomes" id="UP001224661"/>
    </source>
</evidence>
<keyword evidence="2" id="KW-0560">Oxidoreductase</keyword>
<reference evidence="4 5" key="1">
    <citation type="submission" date="2023-05" db="EMBL/GenBank/DDBJ databases">
        <title>Draft genome sequence of Streptomyces sp. B-S-A8 isolated from a cave soil in Thailand.</title>
        <authorList>
            <person name="Chamroensaksri N."/>
            <person name="Muangham S."/>
        </authorList>
    </citation>
    <scope>NUCLEOTIDE SEQUENCE [LARGE SCALE GENOMIC DNA]</scope>
    <source>
        <strain evidence="4 5">B-S-A8</strain>
    </source>
</reference>
<dbReference type="Pfam" id="PF13561">
    <property type="entry name" value="adh_short_C2"/>
    <property type="match status" value="1"/>
</dbReference>
<proteinExistence type="predicted"/>
<accession>A0ABT6RT84</accession>
<evidence type="ECO:0000256" key="1">
    <source>
        <dbReference type="ARBA" id="ARBA00022857"/>
    </source>
</evidence>
<dbReference type="SUPFAM" id="SSF51735">
    <property type="entry name" value="NAD(P)-binding Rossmann-fold domains"/>
    <property type="match status" value="1"/>
</dbReference>
<comment type="caution">
    <text evidence="4">The sequence shown here is derived from an EMBL/GenBank/DDBJ whole genome shotgun (WGS) entry which is preliminary data.</text>
</comment>
<gene>
    <name evidence="4" type="ORF">QIS99_15685</name>
</gene>
<dbReference type="PANTHER" id="PTHR43296">
    <property type="entry name" value="PEROXISOMAL 2,4-DIENOYL-COA REDUCTASE"/>
    <property type="match status" value="1"/>
</dbReference>
<dbReference type="NCBIfam" id="NF005559">
    <property type="entry name" value="PRK07231.1"/>
    <property type="match status" value="1"/>
</dbReference>
<dbReference type="InterPro" id="IPR057326">
    <property type="entry name" value="KR_dom"/>
</dbReference>
<organism evidence="4 5">
    <name type="scientific">Streptomyces solicavernae</name>
    <dbReference type="NCBI Taxonomy" id="3043614"/>
    <lineage>
        <taxon>Bacteria</taxon>
        <taxon>Bacillati</taxon>
        <taxon>Actinomycetota</taxon>
        <taxon>Actinomycetes</taxon>
        <taxon>Kitasatosporales</taxon>
        <taxon>Streptomycetaceae</taxon>
        <taxon>Streptomyces</taxon>
    </lineage>
</organism>
<dbReference type="InterPro" id="IPR045017">
    <property type="entry name" value="DECR2-like"/>
</dbReference>